<dbReference type="Pfam" id="PF00561">
    <property type="entry name" value="Abhydrolase_1"/>
    <property type="match status" value="1"/>
</dbReference>
<proteinExistence type="inferred from homology"/>
<protein>
    <recommendedName>
        <fullName evidence="3">AB hydrolase-1 domain-containing protein</fullName>
    </recommendedName>
</protein>
<dbReference type="InterPro" id="IPR029058">
    <property type="entry name" value="AB_hydrolase_fold"/>
</dbReference>
<evidence type="ECO:0000313" key="4">
    <source>
        <dbReference type="EMBL" id="KAK5956577.1"/>
    </source>
</evidence>
<gene>
    <name evidence="4" type="ORF">OHC33_002063</name>
</gene>
<evidence type="ECO:0000259" key="3">
    <source>
        <dbReference type="Pfam" id="PF00561"/>
    </source>
</evidence>
<sequence length="370" mass="41642">MPTDPSKQGTLSQTRYLDSKLDKLRPNDPRVSHKTAILNGYTYGYLHALPSGPKYATIVLIHGFPDLSFGWRYQIPFLTNLGYEVIAPDCLGYGRSDSPPTSRIAAYTYRRIADDIEELCRQLGISSIILGGHDWGGAIVYRVSQFKRDLVKAVFSICTPYEMPRAGYTPLKQLVAKQIPNFAYQLHFASGEIEEAVQSPSEIRSFLNSLYGARTVTADGSRGGSAFDANGRVALDLLPKMGKSKLLSDEEMDYYVREYARHGINGPLNWYRAREAMFLDDLDFFFDGPGTVAEKAKGRVIGIEQPCLFVFATRDMALQEWMSRQMAGRIPRLTRRDVEASHWALWERPEVVNGHIGEWLGKVVGERSKL</sequence>
<evidence type="ECO:0000256" key="1">
    <source>
        <dbReference type="ARBA" id="ARBA00022801"/>
    </source>
</evidence>
<dbReference type="PANTHER" id="PTHR43329">
    <property type="entry name" value="EPOXIDE HYDROLASE"/>
    <property type="match status" value="1"/>
</dbReference>
<name>A0AAN8EQV7_9EURO</name>
<dbReference type="AlphaFoldDB" id="A0AAN8EQV7"/>
<evidence type="ECO:0000313" key="5">
    <source>
        <dbReference type="Proteomes" id="UP001316803"/>
    </source>
</evidence>
<accession>A0AAN8EQV7</accession>
<keyword evidence="5" id="KW-1185">Reference proteome</keyword>
<dbReference type="EMBL" id="JAKLMC020000004">
    <property type="protein sequence ID" value="KAK5956577.1"/>
    <property type="molecule type" value="Genomic_DNA"/>
</dbReference>
<dbReference type="PRINTS" id="PR00412">
    <property type="entry name" value="EPOXHYDRLASE"/>
</dbReference>
<dbReference type="PRINTS" id="PR00111">
    <property type="entry name" value="ABHYDROLASE"/>
</dbReference>
<dbReference type="InterPro" id="IPR000073">
    <property type="entry name" value="AB_hydrolase_1"/>
</dbReference>
<reference evidence="4 5" key="1">
    <citation type="submission" date="2022-12" db="EMBL/GenBank/DDBJ databases">
        <title>Genomic features and morphological characterization of a novel Knufia sp. strain isolated from spacecraft assembly facility.</title>
        <authorList>
            <person name="Teixeira M."/>
            <person name="Chander A.M."/>
            <person name="Stajich J.E."/>
            <person name="Venkateswaran K."/>
        </authorList>
    </citation>
    <scope>NUCLEOTIDE SEQUENCE [LARGE SCALE GENOMIC DNA]</scope>
    <source>
        <strain evidence="4 5">FJI-L2-BK-P2</strain>
    </source>
</reference>
<organism evidence="4 5">
    <name type="scientific">Knufia fluminis</name>
    <dbReference type="NCBI Taxonomy" id="191047"/>
    <lineage>
        <taxon>Eukaryota</taxon>
        <taxon>Fungi</taxon>
        <taxon>Dikarya</taxon>
        <taxon>Ascomycota</taxon>
        <taxon>Pezizomycotina</taxon>
        <taxon>Eurotiomycetes</taxon>
        <taxon>Chaetothyriomycetidae</taxon>
        <taxon>Chaetothyriales</taxon>
        <taxon>Trichomeriaceae</taxon>
        <taxon>Knufia</taxon>
    </lineage>
</organism>
<comment type="similarity">
    <text evidence="2">Belongs to the AB hydrolase superfamily. Epoxide hydrolase family.</text>
</comment>
<dbReference type="SUPFAM" id="SSF53474">
    <property type="entry name" value="alpha/beta-Hydrolases"/>
    <property type="match status" value="1"/>
</dbReference>
<dbReference type="InterPro" id="IPR000639">
    <property type="entry name" value="Epox_hydrolase-like"/>
</dbReference>
<comment type="caution">
    <text evidence="4">The sequence shown here is derived from an EMBL/GenBank/DDBJ whole genome shotgun (WGS) entry which is preliminary data.</text>
</comment>
<evidence type="ECO:0000256" key="2">
    <source>
        <dbReference type="ARBA" id="ARBA00038334"/>
    </source>
</evidence>
<dbReference type="Gene3D" id="3.40.50.1820">
    <property type="entry name" value="alpha/beta hydrolase"/>
    <property type="match status" value="1"/>
</dbReference>
<feature type="domain" description="AB hydrolase-1" evidence="3">
    <location>
        <begin position="57"/>
        <end position="349"/>
    </location>
</feature>
<dbReference type="GO" id="GO:0016787">
    <property type="term" value="F:hydrolase activity"/>
    <property type="evidence" value="ECO:0007669"/>
    <property type="project" value="UniProtKB-KW"/>
</dbReference>
<keyword evidence="1" id="KW-0378">Hydrolase</keyword>
<dbReference type="Proteomes" id="UP001316803">
    <property type="component" value="Unassembled WGS sequence"/>
</dbReference>